<evidence type="ECO:0000313" key="4">
    <source>
        <dbReference type="Proteomes" id="UP000681967"/>
    </source>
</evidence>
<organism evidence="3 4">
    <name type="scientific">Rotaria magnacalcarata</name>
    <dbReference type="NCBI Taxonomy" id="392030"/>
    <lineage>
        <taxon>Eukaryota</taxon>
        <taxon>Metazoa</taxon>
        <taxon>Spiralia</taxon>
        <taxon>Gnathifera</taxon>
        <taxon>Rotifera</taxon>
        <taxon>Eurotatoria</taxon>
        <taxon>Bdelloidea</taxon>
        <taxon>Philodinida</taxon>
        <taxon>Philodinidae</taxon>
        <taxon>Rotaria</taxon>
    </lineage>
</organism>
<dbReference type="PROSITE" id="PS51883">
    <property type="entry name" value="OBG"/>
    <property type="match status" value="1"/>
</dbReference>
<feature type="region of interest" description="Disordered" evidence="1">
    <location>
        <begin position="56"/>
        <end position="85"/>
    </location>
</feature>
<dbReference type="Pfam" id="PF01018">
    <property type="entry name" value="GTP1_OBG"/>
    <property type="match status" value="1"/>
</dbReference>
<name>A0A8S3DN44_9BILA</name>
<dbReference type="EMBL" id="CAJOBH010219297">
    <property type="protein sequence ID" value="CAF5028976.1"/>
    <property type="molecule type" value="Genomic_DNA"/>
</dbReference>
<evidence type="ECO:0000259" key="2">
    <source>
        <dbReference type="PROSITE" id="PS51883"/>
    </source>
</evidence>
<sequence length="85" mass="9177">MIRTSVRRLTTKVFSNPKPLAPSKPKASVDFDNYFQDELELRLIAGKGGDGKSSFSKTFQNEFGGPNGGDGGNGAHIILQGKHIE</sequence>
<dbReference type="InterPro" id="IPR006169">
    <property type="entry name" value="GTP1_OBG_dom"/>
</dbReference>
<proteinExistence type="predicted"/>
<dbReference type="GO" id="GO:0042254">
    <property type="term" value="P:ribosome biogenesis"/>
    <property type="evidence" value="ECO:0007669"/>
    <property type="project" value="UniProtKB-UniRule"/>
</dbReference>
<protein>
    <recommendedName>
        <fullName evidence="2">Obg domain-containing protein</fullName>
    </recommendedName>
</protein>
<dbReference type="SUPFAM" id="SSF82051">
    <property type="entry name" value="Obg GTP-binding protein N-terminal domain"/>
    <property type="match status" value="1"/>
</dbReference>
<dbReference type="InterPro" id="IPR036726">
    <property type="entry name" value="GTP1_OBG_dom_sf"/>
</dbReference>
<comment type="caution">
    <text evidence="3">The sequence shown here is derived from an EMBL/GenBank/DDBJ whole genome shotgun (WGS) entry which is preliminary data.</text>
</comment>
<dbReference type="AlphaFoldDB" id="A0A8S3DN44"/>
<evidence type="ECO:0000256" key="1">
    <source>
        <dbReference type="SAM" id="MobiDB-lite"/>
    </source>
</evidence>
<feature type="compositionally biased region" description="Gly residues" evidence="1">
    <location>
        <begin position="65"/>
        <end position="74"/>
    </location>
</feature>
<gene>
    <name evidence="3" type="ORF">BYL167_LOCUS56181</name>
</gene>
<dbReference type="Gene3D" id="2.70.210.12">
    <property type="entry name" value="GTP1/OBG domain"/>
    <property type="match status" value="1"/>
</dbReference>
<evidence type="ECO:0000313" key="3">
    <source>
        <dbReference type="EMBL" id="CAF5028976.1"/>
    </source>
</evidence>
<reference evidence="3" key="1">
    <citation type="submission" date="2021-02" db="EMBL/GenBank/DDBJ databases">
        <authorList>
            <person name="Nowell W R."/>
        </authorList>
    </citation>
    <scope>NUCLEOTIDE SEQUENCE</scope>
</reference>
<accession>A0A8S3DN44</accession>
<feature type="domain" description="Obg" evidence="2">
    <location>
        <begin position="33"/>
        <end position="85"/>
    </location>
</feature>
<dbReference type="Proteomes" id="UP000681967">
    <property type="component" value="Unassembled WGS sequence"/>
</dbReference>